<name>A0AAX0HDR8_CAMFE</name>
<accession>A0AAX0HDR8</accession>
<reference evidence="1 2" key="1">
    <citation type="journal article" date="2016" name="Genome Biol. Evol.">
        <title>Comparative Genomics of Campylobacter fetus from Reptiles and Mammals Reveals Divergent Evolution in Host-Associated Lineages.</title>
        <authorList>
            <person name="Gilbert M.J."/>
            <person name="Miller W.G."/>
            <person name="Yee E."/>
            <person name="Zomer A.L."/>
            <person name="van der Graaf-van Bloois L."/>
            <person name="Fitzgerald C."/>
            <person name="Forbes K.J."/>
            <person name="Meric G."/>
            <person name="Sheppard S.K."/>
            <person name="Wagenaar J.A."/>
            <person name="Duim B."/>
        </authorList>
    </citation>
    <scope>NUCLEOTIDE SEQUENCE [LARGE SCALE GENOMIC DNA]</scope>
    <source>
        <strain evidence="1 2">12S02225-3</strain>
    </source>
</reference>
<dbReference type="RefSeq" id="WP_023385601.1">
    <property type="nucleotide sequence ID" value="NZ_CP009226.1"/>
</dbReference>
<dbReference type="EMBL" id="LFLK01000001">
    <property type="protein sequence ID" value="OCR91735.1"/>
    <property type="molecule type" value="Genomic_DNA"/>
</dbReference>
<evidence type="ECO:0000313" key="1">
    <source>
        <dbReference type="EMBL" id="OCR91735.1"/>
    </source>
</evidence>
<dbReference type="KEGG" id="cfp:CR44_06320"/>
<comment type="caution">
    <text evidence="1">The sequence shown here is derived from an EMBL/GenBank/DDBJ whole genome shotgun (WGS) entry which is preliminary data.</text>
</comment>
<proteinExistence type="predicted"/>
<protein>
    <submittedName>
        <fullName evidence="1">Uncharacterized protein</fullName>
    </submittedName>
</protein>
<sequence>MKYQSKVYCNICLANDSEEPNKVFIQAIHKGESVDVCTSCMPTIIHGSGIAIKSNDEILEEIK</sequence>
<dbReference type="Proteomes" id="UP000093100">
    <property type="component" value="Unassembled WGS sequence"/>
</dbReference>
<organism evidence="1 2">
    <name type="scientific">Campylobacter fetus subsp. testudinum</name>
    <dbReference type="NCBI Taxonomy" id="1507806"/>
    <lineage>
        <taxon>Bacteria</taxon>
        <taxon>Pseudomonadati</taxon>
        <taxon>Campylobacterota</taxon>
        <taxon>Epsilonproteobacteria</taxon>
        <taxon>Campylobacterales</taxon>
        <taxon>Campylobacteraceae</taxon>
        <taxon>Campylobacter</taxon>
    </lineage>
</organism>
<dbReference type="AlphaFoldDB" id="A0AAX0HDR8"/>
<evidence type="ECO:0000313" key="2">
    <source>
        <dbReference type="Proteomes" id="UP000093100"/>
    </source>
</evidence>
<gene>
    <name evidence="1" type="ORF">CFT12S02225_01385</name>
</gene>